<dbReference type="EMBL" id="BK032736">
    <property type="protein sequence ID" value="DAF57649.1"/>
    <property type="molecule type" value="Genomic_DNA"/>
</dbReference>
<organism evidence="1">
    <name type="scientific">Podoviridae sp. ctpVv1</name>
    <dbReference type="NCBI Taxonomy" id="2827748"/>
    <lineage>
        <taxon>Viruses</taxon>
        <taxon>Duplodnaviria</taxon>
        <taxon>Heunggongvirae</taxon>
        <taxon>Uroviricota</taxon>
        <taxon>Caudoviricetes</taxon>
    </lineage>
</organism>
<proteinExistence type="predicted"/>
<name>A0A8S5T312_9CAUD</name>
<protein>
    <submittedName>
        <fullName evidence="1">Uncharacterized protein</fullName>
    </submittedName>
</protein>
<sequence length="81" mass="9651">MLLVYERTDLGTMVPIATGKDRLYRELFEMVRRHKPLRDNPYYELFRESSLGRTFICSGFGKSHEESLNELIDKFYDRKGN</sequence>
<reference evidence="1" key="1">
    <citation type="journal article" date="2021" name="Proc. Natl. Acad. Sci. U.S.A.">
        <title>A Catalog of Tens of Thousands of Viruses from Human Metagenomes Reveals Hidden Associations with Chronic Diseases.</title>
        <authorList>
            <person name="Tisza M.J."/>
            <person name="Buck C.B."/>
        </authorList>
    </citation>
    <scope>NUCLEOTIDE SEQUENCE</scope>
    <source>
        <strain evidence="1">CtpVv1</strain>
    </source>
</reference>
<accession>A0A8S5T312</accession>
<evidence type="ECO:0000313" key="1">
    <source>
        <dbReference type="EMBL" id="DAF57649.1"/>
    </source>
</evidence>